<gene>
    <name evidence="1" type="ORF">SEVIR_3G094850v2</name>
</gene>
<dbReference type="AlphaFoldDB" id="A0A4U6VBD6"/>
<evidence type="ECO:0000313" key="1">
    <source>
        <dbReference type="EMBL" id="TKW25113.1"/>
    </source>
</evidence>
<dbReference type="EMBL" id="CM016554">
    <property type="protein sequence ID" value="TKW25113.1"/>
    <property type="molecule type" value="Genomic_DNA"/>
</dbReference>
<dbReference type="Gramene" id="TKW25113">
    <property type="protein sequence ID" value="TKW25113"/>
    <property type="gene ID" value="SEVIR_3G094850v2"/>
</dbReference>
<protein>
    <submittedName>
        <fullName evidence="1">Uncharacterized protein</fullName>
    </submittedName>
</protein>
<sequence length="30" mass="3316">MGRLIPLLCCLRSGGLVIVLLHHLDIDCEL</sequence>
<proteinExistence type="predicted"/>
<name>A0A4U6VBD6_SETVI</name>
<accession>A0A4U6VBD6</accession>
<organism evidence="1 2">
    <name type="scientific">Setaria viridis</name>
    <name type="common">Green bristlegrass</name>
    <name type="synonym">Setaria italica subsp. viridis</name>
    <dbReference type="NCBI Taxonomy" id="4556"/>
    <lineage>
        <taxon>Eukaryota</taxon>
        <taxon>Viridiplantae</taxon>
        <taxon>Streptophyta</taxon>
        <taxon>Embryophyta</taxon>
        <taxon>Tracheophyta</taxon>
        <taxon>Spermatophyta</taxon>
        <taxon>Magnoliopsida</taxon>
        <taxon>Liliopsida</taxon>
        <taxon>Poales</taxon>
        <taxon>Poaceae</taxon>
        <taxon>PACMAD clade</taxon>
        <taxon>Panicoideae</taxon>
        <taxon>Panicodae</taxon>
        <taxon>Paniceae</taxon>
        <taxon>Cenchrinae</taxon>
        <taxon>Setaria</taxon>
    </lineage>
</organism>
<reference evidence="1" key="1">
    <citation type="submission" date="2019-03" db="EMBL/GenBank/DDBJ databases">
        <title>WGS assembly of Setaria viridis.</title>
        <authorList>
            <person name="Huang P."/>
            <person name="Jenkins J."/>
            <person name="Grimwood J."/>
            <person name="Barry K."/>
            <person name="Healey A."/>
            <person name="Mamidi S."/>
            <person name="Sreedasyam A."/>
            <person name="Shu S."/>
            <person name="Feldman M."/>
            <person name="Wu J."/>
            <person name="Yu Y."/>
            <person name="Chen C."/>
            <person name="Johnson J."/>
            <person name="Rokhsar D."/>
            <person name="Baxter I."/>
            <person name="Schmutz J."/>
            <person name="Brutnell T."/>
            <person name="Kellogg E."/>
        </authorList>
    </citation>
    <scope>NUCLEOTIDE SEQUENCE [LARGE SCALE GENOMIC DNA]</scope>
</reference>
<evidence type="ECO:0000313" key="2">
    <source>
        <dbReference type="Proteomes" id="UP000298652"/>
    </source>
</evidence>
<keyword evidence="2" id="KW-1185">Reference proteome</keyword>
<dbReference type="Proteomes" id="UP000298652">
    <property type="component" value="Chromosome 3"/>
</dbReference>